<keyword evidence="2" id="KW-0472">Membrane</keyword>
<feature type="transmembrane region" description="Helical" evidence="2">
    <location>
        <begin position="75"/>
        <end position="94"/>
    </location>
</feature>
<keyword evidence="2" id="KW-0812">Transmembrane</keyword>
<evidence type="ECO:0000256" key="1">
    <source>
        <dbReference type="SAM" id="MobiDB-lite"/>
    </source>
</evidence>
<sequence>MTLASDLGRPPAGQLSTLHAVKAAVLCCSIVLVALTLAGSDWRYLVLGHLTLVSLLAALIWLLELFHRSSAELQTFTLLFAVFGPMGGIAGLLADQKELRADRRELEQWYDVIAPRSAAAVTLVDRIRDGRLVRGEAALPRPYQALLTNGSMEEKQALLAYLAASEEPAVVHAALSQALKSPDHRLRVQAAAVAAHTRQRQRQNARTSRNASGRS</sequence>
<feature type="transmembrane region" description="Helical" evidence="2">
    <location>
        <begin position="44"/>
        <end position="63"/>
    </location>
</feature>
<organism evidence="3 4">
    <name type="scientific">Devosia albogilva</name>
    <dbReference type="NCBI Taxonomy" id="429726"/>
    <lineage>
        <taxon>Bacteria</taxon>
        <taxon>Pseudomonadati</taxon>
        <taxon>Pseudomonadota</taxon>
        <taxon>Alphaproteobacteria</taxon>
        <taxon>Hyphomicrobiales</taxon>
        <taxon>Devosiaceae</taxon>
        <taxon>Devosia</taxon>
    </lineage>
</organism>
<dbReference type="RefSeq" id="WP_386834179.1">
    <property type="nucleotide sequence ID" value="NZ_JBHUNP010000001.1"/>
</dbReference>
<proteinExistence type="predicted"/>
<gene>
    <name evidence="3" type="ORF">ACFSX5_13755</name>
</gene>
<accession>A0ABW5QM98</accession>
<protein>
    <recommendedName>
        <fullName evidence="5">HEAT repeat domain-containing protein</fullName>
    </recommendedName>
</protein>
<evidence type="ECO:0000313" key="3">
    <source>
        <dbReference type="EMBL" id="MFD2648850.1"/>
    </source>
</evidence>
<keyword evidence="4" id="KW-1185">Reference proteome</keyword>
<feature type="region of interest" description="Disordered" evidence="1">
    <location>
        <begin position="192"/>
        <end position="215"/>
    </location>
</feature>
<keyword evidence="2" id="KW-1133">Transmembrane helix</keyword>
<reference evidence="4" key="1">
    <citation type="journal article" date="2019" name="Int. J. Syst. Evol. Microbiol.">
        <title>The Global Catalogue of Microorganisms (GCM) 10K type strain sequencing project: providing services to taxonomists for standard genome sequencing and annotation.</title>
        <authorList>
            <consortium name="The Broad Institute Genomics Platform"/>
            <consortium name="The Broad Institute Genome Sequencing Center for Infectious Disease"/>
            <person name="Wu L."/>
            <person name="Ma J."/>
        </authorList>
    </citation>
    <scope>NUCLEOTIDE SEQUENCE [LARGE SCALE GENOMIC DNA]</scope>
    <source>
        <strain evidence="4">CCM 7427</strain>
    </source>
</reference>
<name>A0ABW5QM98_9HYPH</name>
<feature type="transmembrane region" description="Helical" evidence="2">
    <location>
        <begin position="20"/>
        <end position="37"/>
    </location>
</feature>
<evidence type="ECO:0000313" key="4">
    <source>
        <dbReference type="Proteomes" id="UP001597521"/>
    </source>
</evidence>
<dbReference type="EMBL" id="JBHUNP010000001">
    <property type="protein sequence ID" value="MFD2648850.1"/>
    <property type="molecule type" value="Genomic_DNA"/>
</dbReference>
<evidence type="ECO:0008006" key="5">
    <source>
        <dbReference type="Google" id="ProtNLM"/>
    </source>
</evidence>
<feature type="compositionally biased region" description="Polar residues" evidence="1">
    <location>
        <begin position="204"/>
        <end position="215"/>
    </location>
</feature>
<dbReference type="Proteomes" id="UP001597521">
    <property type="component" value="Unassembled WGS sequence"/>
</dbReference>
<comment type="caution">
    <text evidence="3">The sequence shown here is derived from an EMBL/GenBank/DDBJ whole genome shotgun (WGS) entry which is preliminary data.</text>
</comment>
<evidence type="ECO:0000256" key="2">
    <source>
        <dbReference type="SAM" id="Phobius"/>
    </source>
</evidence>